<dbReference type="EMBL" id="FR695872">
    <property type="protein sequence ID" value="CBX29505.1"/>
    <property type="molecule type" value="Genomic_DNA"/>
</dbReference>
<protein>
    <submittedName>
        <fullName evidence="1">Uncharacterized protein</fullName>
    </submittedName>
</protein>
<proteinExistence type="predicted"/>
<evidence type="ECO:0000313" key="1">
    <source>
        <dbReference type="EMBL" id="CBX29505.1"/>
    </source>
</evidence>
<gene>
    <name evidence="1" type="ORF">N47_J04860</name>
</gene>
<dbReference type="AlphaFoldDB" id="E1YG11"/>
<sequence length="76" mass="9050">MIAPVLNLHFMAVKEGKRYPVSRQSVCLVRLRKVIIHSKYLCIQEDIQKGLLNYFEDLIDIGLNFNKNYYLKFHCF</sequence>
<reference evidence="1" key="1">
    <citation type="journal article" date="2011" name="Environ. Microbiol.">
        <title>Genomic insights into the metabolic potential of the polycyclic aromatic hydrocarbon degrading sulfate-reducing Deltaproteobacterium N47.</title>
        <authorList>
            <person name="Bergmann F."/>
            <person name="Selesi D."/>
            <person name="Weinmaier T."/>
            <person name="Tischler P."/>
            <person name="Rattei T."/>
            <person name="Meckenstock R.U."/>
        </authorList>
    </citation>
    <scope>NUCLEOTIDE SEQUENCE</scope>
</reference>
<accession>E1YG11</accession>
<name>E1YG11_9BACT</name>
<organism evidence="1">
    <name type="scientific">uncultured Desulfobacterium sp</name>
    <dbReference type="NCBI Taxonomy" id="201089"/>
    <lineage>
        <taxon>Bacteria</taxon>
        <taxon>Pseudomonadati</taxon>
        <taxon>Thermodesulfobacteriota</taxon>
        <taxon>Desulfobacteria</taxon>
        <taxon>Desulfobacterales</taxon>
        <taxon>Desulfobacteriaceae</taxon>
        <taxon>Desulfobacterium</taxon>
        <taxon>environmental samples</taxon>
    </lineage>
</organism>